<dbReference type="InterPro" id="IPR019734">
    <property type="entry name" value="TPR_rpt"/>
</dbReference>
<dbReference type="SUPFAM" id="SSF48452">
    <property type="entry name" value="TPR-like"/>
    <property type="match status" value="3"/>
</dbReference>
<evidence type="ECO:0000256" key="5">
    <source>
        <dbReference type="ARBA" id="ARBA00022741"/>
    </source>
</evidence>
<dbReference type="CDD" id="cd00075">
    <property type="entry name" value="HATPase"/>
    <property type="match status" value="1"/>
</dbReference>
<dbReference type="CDD" id="cd00082">
    <property type="entry name" value="HisKA"/>
    <property type="match status" value="1"/>
</dbReference>
<feature type="domain" description="Histidine kinase" evidence="11">
    <location>
        <begin position="496"/>
        <end position="715"/>
    </location>
</feature>
<keyword evidence="10" id="KW-0472">Membrane</keyword>
<keyword evidence="10" id="KW-0812">Transmembrane</keyword>
<dbReference type="SMART" id="SM00028">
    <property type="entry name" value="TPR"/>
    <property type="match status" value="8"/>
</dbReference>
<keyword evidence="13" id="KW-1185">Reference proteome</keyword>
<dbReference type="InterPro" id="IPR004358">
    <property type="entry name" value="Sig_transdc_His_kin-like_C"/>
</dbReference>
<dbReference type="PRINTS" id="PR00344">
    <property type="entry name" value="BCTRLSENSOR"/>
</dbReference>
<evidence type="ECO:0000313" key="12">
    <source>
        <dbReference type="EMBL" id="MDE5418004.1"/>
    </source>
</evidence>
<dbReference type="Gene3D" id="1.25.40.10">
    <property type="entry name" value="Tetratricopeptide repeat domain"/>
    <property type="match status" value="2"/>
</dbReference>
<evidence type="ECO:0000256" key="6">
    <source>
        <dbReference type="ARBA" id="ARBA00022777"/>
    </source>
</evidence>
<organism evidence="12 13">
    <name type="scientific">Paralabilibaculum antarcticum</name>
    <dbReference type="NCBI Taxonomy" id="2912572"/>
    <lineage>
        <taxon>Bacteria</taxon>
        <taxon>Pseudomonadati</taxon>
        <taxon>Bacteroidota</taxon>
        <taxon>Bacteroidia</taxon>
        <taxon>Marinilabiliales</taxon>
        <taxon>Marinifilaceae</taxon>
        <taxon>Paralabilibaculum</taxon>
    </lineage>
</organism>
<evidence type="ECO:0000256" key="8">
    <source>
        <dbReference type="ARBA" id="ARBA00023012"/>
    </source>
</evidence>
<keyword evidence="6" id="KW-0418">Kinase</keyword>
<dbReference type="InterPro" id="IPR050351">
    <property type="entry name" value="BphY/WalK/GraS-like"/>
</dbReference>
<evidence type="ECO:0000256" key="9">
    <source>
        <dbReference type="PROSITE-ProRule" id="PRU00339"/>
    </source>
</evidence>
<dbReference type="InterPro" id="IPR005467">
    <property type="entry name" value="His_kinase_dom"/>
</dbReference>
<keyword evidence="8" id="KW-0902">Two-component regulatory system</keyword>
<protein>
    <recommendedName>
        <fullName evidence="2">histidine kinase</fullName>
        <ecNumber evidence="2">2.7.13.3</ecNumber>
    </recommendedName>
</protein>
<dbReference type="Gene3D" id="3.30.565.10">
    <property type="entry name" value="Histidine kinase-like ATPase, C-terminal domain"/>
    <property type="match status" value="1"/>
</dbReference>
<evidence type="ECO:0000259" key="11">
    <source>
        <dbReference type="PROSITE" id="PS50109"/>
    </source>
</evidence>
<dbReference type="InterPro" id="IPR036890">
    <property type="entry name" value="HATPase_C_sf"/>
</dbReference>
<comment type="caution">
    <text evidence="12">The sequence shown here is derived from an EMBL/GenBank/DDBJ whole genome shotgun (WGS) entry which is preliminary data.</text>
</comment>
<dbReference type="SMART" id="SM00388">
    <property type="entry name" value="HisKA"/>
    <property type="match status" value="1"/>
</dbReference>
<evidence type="ECO:0000256" key="1">
    <source>
        <dbReference type="ARBA" id="ARBA00000085"/>
    </source>
</evidence>
<dbReference type="SMART" id="SM00387">
    <property type="entry name" value="HATPase_c"/>
    <property type="match status" value="1"/>
</dbReference>
<keyword evidence="3" id="KW-0597">Phosphoprotein</keyword>
<evidence type="ECO:0000256" key="10">
    <source>
        <dbReference type="SAM" id="Phobius"/>
    </source>
</evidence>
<dbReference type="Gene3D" id="1.10.287.130">
    <property type="match status" value="1"/>
</dbReference>
<evidence type="ECO:0000313" key="13">
    <source>
        <dbReference type="Proteomes" id="UP001528920"/>
    </source>
</evidence>
<feature type="transmembrane region" description="Helical" evidence="10">
    <location>
        <begin position="454"/>
        <end position="473"/>
    </location>
</feature>
<dbReference type="SUPFAM" id="SSF55874">
    <property type="entry name" value="ATPase domain of HSP90 chaperone/DNA topoisomerase II/histidine kinase"/>
    <property type="match status" value="1"/>
</dbReference>
<keyword evidence="9" id="KW-0802">TPR repeat</keyword>
<keyword evidence="7" id="KW-0067">ATP-binding</keyword>
<gene>
    <name evidence="12" type="ORF">L3049_08285</name>
</gene>
<accession>A0ABT5VUP5</accession>
<dbReference type="PROSITE" id="PS50005">
    <property type="entry name" value="TPR"/>
    <property type="match status" value="1"/>
</dbReference>
<dbReference type="Proteomes" id="UP001528920">
    <property type="component" value="Unassembled WGS sequence"/>
</dbReference>
<dbReference type="InterPro" id="IPR011990">
    <property type="entry name" value="TPR-like_helical_dom_sf"/>
</dbReference>
<keyword evidence="4" id="KW-0808">Transferase</keyword>
<feature type="repeat" description="TPR" evidence="9">
    <location>
        <begin position="293"/>
        <end position="326"/>
    </location>
</feature>
<dbReference type="InterPro" id="IPR003594">
    <property type="entry name" value="HATPase_dom"/>
</dbReference>
<dbReference type="PANTHER" id="PTHR42878:SF7">
    <property type="entry name" value="SENSOR HISTIDINE KINASE GLRK"/>
    <property type="match status" value="1"/>
</dbReference>
<dbReference type="EMBL" id="JAKJSC010000001">
    <property type="protein sequence ID" value="MDE5418004.1"/>
    <property type="molecule type" value="Genomic_DNA"/>
</dbReference>
<comment type="catalytic activity">
    <reaction evidence="1">
        <text>ATP + protein L-histidine = ADP + protein N-phospho-L-histidine.</text>
        <dbReference type="EC" id="2.7.13.3"/>
    </reaction>
</comment>
<proteinExistence type="predicted"/>
<dbReference type="Pfam" id="PF13181">
    <property type="entry name" value="TPR_8"/>
    <property type="match status" value="1"/>
</dbReference>
<dbReference type="InterPro" id="IPR036097">
    <property type="entry name" value="HisK_dim/P_sf"/>
</dbReference>
<evidence type="ECO:0000256" key="2">
    <source>
        <dbReference type="ARBA" id="ARBA00012438"/>
    </source>
</evidence>
<dbReference type="Pfam" id="PF02518">
    <property type="entry name" value="HATPase_c"/>
    <property type="match status" value="1"/>
</dbReference>
<dbReference type="EC" id="2.7.13.3" evidence="2"/>
<dbReference type="Pfam" id="PF13424">
    <property type="entry name" value="TPR_12"/>
    <property type="match status" value="1"/>
</dbReference>
<dbReference type="SUPFAM" id="SSF47384">
    <property type="entry name" value="Homodimeric domain of signal transducing histidine kinase"/>
    <property type="match status" value="1"/>
</dbReference>
<name>A0ABT5VUP5_9BACT</name>
<keyword evidence="5" id="KW-0547">Nucleotide-binding</keyword>
<dbReference type="PROSITE" id="PS50109">
    <property type="entry name" value="HIS_KIN"/>
    <property type="match status" value="1"/>
</dbReference>
<reference evidence="12 13" key="1">
    <citation type="submission" date="2022-01" db="EMBL/GenBank/DDBJ databases">
        <title>Labilibaculum sp. nov, a marine bacterium isolated from Antarctica.</title>
        <authorList>
            <person name="Dai W."/>
        </authorList>
    </citation>
    <scope>NUCLEOTIDE SEQUENCE [LARGE SCALE GENOMIC DNA]</scope>
    <source>
        <strain evidence="12 13">DW002</strain>
    </source>
</reference>
<evidence type="ECO:0000256" key="4">
    <source>
        <dbReference type="ARBA" id="ARBA00022679"/>
    </source>
</evidence>
<dbReference type="RefSeq" id="WP_275109339.1">
    <property type="nucleotide sequence ID" value="NZ_JAKJSC010000001.1"/>
</dbReference>
<dbReference type="PANTHER" id="PTHR42878">
    <property type="entry name" value="TWO-COMPONENT HISTIDINE KINASE"/>
    <property type="match status" value="1"/>
</dbReference>
<evidence type="ECO:0000256" key="7">
    <source>
        <dbReference type="ARBA" id="ARBA00022840"/>
    </source>
</evidence>
<evidence type="ECO:0000256" key="3">
    <source>
        <dbReference type="ARBA" id="ARBA00022553"/>
    </source>
</evidence>
<keyword evidence="10" id="KW-1133">Transmembrane helix</keyword>
<sequence>MHKNTYIKIWPLLILFHLLLLSTDVYSQNSAITSTDSLRTLLATKTGTAKIAIQLDLARQVKYKNVDEAKKLAHSALHNATKAKDNNLIMRAYLALGDIYLSIDNSQSVAYFESALLLEEATEYSWYKGEILYKIGVNKYRLGENIVALESFNAAIQACRQSKNFKTMGASYSMMGSTFRMNGLYDRAIEYIIKAKLNYTKANFIEGSAWSAFLLGQIYFNLKVPEIALDYTQEALAIYLKQAALDGNQNGVAMCYEQIALLYLELGNFEEARKNIAYTLKIHTNASSSLGISNVHKNLGKIEYAMGNYKLAEKHLNQAVQLQEAGNYRRSLPSTYEYLGLTLFKRGRVEKGFETIYRGLELAISNNQKKIELEIYSRLGEAYLAVKDYKNAIRCKNKQIEIQSLILSGNAFIKTEQLQTIYEIDEKNQQIAGLEKQNKINALNIKQQKTTRNGMILVIILILLIATIIYYFYYKLRQKNSELHEINAAKDKFFAIIGHDLRGPTGTLAALLEHLNSSFDNFSMDELKKLLSILHKSAVNVSKLLENLLIWAQSQVGKIEYTPTVLVLDDVFHHELKNLKQSADNKQIDIRLELNKPISVLADLNMLQTIVRNIISNAIKFTQRDGTILVKSEIKNKDTALVQIIDNGVGIKKENLLKIFEISNTFHTKGTEDEQSTGLGLILVKDFIEKNKGILSIESEFGEGTTVSFTLPINNTNFISK</sequence>
<dbReference type="InterPro" id="IPR003661">
    <property type="entry name" value="HisK_dim/P_dom"/>
</dbReference>